<evidence type="ECO:0000256" key="1">
    <source>
        <dbReference type="SAM" id="MobiDB-lite"/>
    </source>
</evidence>
<feature type="compositionally biased region" description="Basic and acidic residues" evidence="1">
    <location>
        <begin position="21"/>
        <end position="36"/>
    </location>
</feature>
<dbReference type="AlphaFoldDB" id="A0A6B9V763"/>
<protein>
    <submittedName>
        <fullName evidence="2">Uncharacterized protein</fullName>
    </submittedName>
</protein>
<evidence type="ECO:0000313" key="2">
    <source>
        <dbReference type="EMBL" id="QHN76885.1"/>
    </source>
</evidence>
<accession>A0A6B9V763</accession>
<organism evidence="2 3">
    <name type="scientific">Arachis hypogaea</name>
    <name type="common">Peanut</name>
    <dbReference type="NCBI Taxonomy" id="3818"/>
    <lineage>
        <taxon>Eukaryota</taxon>
        <taxon>Viridiplantae</taxon>
        <taxon>Streptophyta</taxon>
        <taxon>Embryophyta</taxon>
        <taxon>Tracheophyta</taxon>
        <taxon>Spermatophyta</taxon>
        <taxon>Magnoliopsida</taxon>
        <taxon>eudicotyledons</taxon>
        <taxon>Gunneridae</taxon>
        <taxon>Pentapetalae</taxon>
        <taxon>rosids</taxon>
        <taxon>fabids</taxon>
        <taxon>Fabales</taxon>
        <taxon>Fabaceae</taxon>
        <taxon>Papilionoideae</taxon>
        <taxon>50 kb inversion clade</taxon>
        <taxon>dalbergioids sensu lato</taxon>
        <taxon>Dalbergieae</taxon>
        <taxon>Pterocarpus clade</taxon>
        <taxon>Arachis</taxon>
    </lineage>
</organism>
<proteinExistence type="predicted"/>
<dbReference type="Proteomes" id="UP000464620">
    <property type="component" value="Chromosome B09"/>
</dbReference>
<sequence>MSCCQNRARRSVAAINVMKEEAQRGERHRATLREEDAASDARSATHRVGTLFALPASPWPPVAPSPVWVALPP</sequence>
<feature type="region of interest" description="Disordered" evidence="1">
    <location>
        <begin position="21"/>
        <end position="43"/>
    </location>
</feature>
<dbReference type="EMBL" id="CP031001">
    <property type="protein sequence ID" value="QHN76885.1"/>
    <property type="molecule type" value="Genomic_DNA"/>
</dbReference>
<gene>
    <name evidence="2" type="ORF">DS421_19g647810</name>
</gene>
<reference evidence="2 3" key="1">
    <citation type="submission" date="2020-01" db="EMBL/GenBank/DDBJ databases">
        <title>Genome sequence of Arachis hypogaea, cultivar Shitouqi.</title>
        <authorList>
            <person name="Zhuang W."/>
            <person name="Chen H."/>
            <person name="Varshney R."/>
            <person name="Wang D."/>
            <person name="Ming R."/>
        </authorList>
    </citation>
    <scope>NUCLEOTIDE SEQUENCE [LARGE SCALE GENOMIC DNA]</scope>
    <source>
        <tissue evidence="2">Young leaf</tissue>
    </source>
</reference>
<name>A0A6B9V763_ARAHY</name>
<evidence type="ECO:0000313" key="3">
    <source>
        <dbReference type="Proteomes" id="UP000464620"/>
    </source>
</evidence>